<comment type="caution">
    <text evidence="3">The sequence shown here is derived from an EMBL/GenBank/DDBJ whole genome shotgun (WGS) entry which is preliminary data.</text>
</comment>
<evidence type="ECO:0000259" key="2">
    <source>
        <dbReference type="Pfam" id="PF07331"/>
    </source>
</evidence>
<dbReference type="EMBL" id="JBHUHD010000001">
    <property type="protein sequence ID" value="MFD2139589.1"/>
    <property type="molecule type" value="Genomic_DNA"/>
</dbReference>
<dbReference type="Pfam" id="PF07331">
    <property type="entry name" value="TctB"/>
    <property type="match status" value="1"/>
</dbReference>
<accession>A0ABW4YU45</accession>
<dbReference type="InterPro" id="IPR009936">
    <property type="entry name" value="DUF1468"/>
</dbReference>
<keyword evidence="1" id="KW-0472">Membrane</keyword>
<proteinExistence type="predicted"/>
<evidence type="ECO:0000256" key="1">
    <source>
        <dbReference type="SAM" id="Phobius"/>
    </source>
</evidence>
<feature type="domain" description="DUF1468" evidence="2">
    <location>
        <begin position="22"/>
        <end position="155"/>
    </location>
</feature>
<feature type="transmembrane region" description="Helical" evidence="1">
    <location>
        <begin position="131"/>
        <end position="150"/>
    </location>
</feature>
<name>A0ABW4YU45_9HYPH</name>
<protein>
    <submittedName>
        <fullName evidence="3">Tripartite tricarboxylate transporter TctB family protein</fullName>
    </submittedName>
</protein>
<feature type="transmembrane region" description="Helical" evidence="1">
    <location>
        <begin position="21"/>
        <end position="39"/>
    </location>
</feature>
<dbReference type="Proteomes" id="UP001597299">
    <property type="component" value="Unassembled WGS sequence"/>
</dbReference>
<reference evidence="4" key="1">
    <citation type="journal article" date="2019" name="Int. J. Syst. Evol. Microbiol.">
        <title>The Global Catalogue of Microorganisms (GCM) 10K type strain sequencing project: providing services to taxonomists for standard genome sequencing and annotation.</title>
        <authorList>
            <consortium name="The Broad Institute Genomics Platform"/>
            <consortium name="The Broad Institute Genome Sequencing Center for Infectious Disease"/>
            <person name="Wu L."/>
            <person name="Ma J."/>
        </authorList>
    </citation>
    <scope>NUCLEOTIDE SEQUENCE [LARGE SCALE GENOMIC DNA]</scope>
    <source>
        <strain evidence="4">CCM 7435</strain>
    </source>
</reference>
<keyword evidence="1" id="KW-1133">Transmembrane helix</keyword>
<organism evidence="3 4">
    <name type="scientific">Ancylobacter oerskovii</name>
    <dbReference type="NCBI Taxonomy" id="459519"/>
    <lineage>
        <taxon>Bacteria</taxon>
        <taxon>Pseudomonadati</taxon>
        <taxon>Pseudomonadota</taxon>
        <taxon>Alphaproteobacteria</taxon>
        <taxon>Hyphomicrobiales</taxon>
        <taxon>Xanthobacteraceae</taxon>
        <taxon>Ancylobacter</taxon>
    </lineage>
</organism>
<dbReference type="RefSeq" id="WP_246548552.1">
    <property type="nucleotide sequence ID" value="NZ_JAHBGB010000019.1"/>
</dbReference>
<evidence type="ECO:0000313" key="3">
    <source>
        <dbReference type="EMBL" id="MFD2139589.1"/>
    </source>
</evidence>
<sequence>MSLLNKGGDGIHPVIRSPQNFVAGAFLIVAAAFVVWMLSGLSQGTLRTMGPAMVPRWTAVGIGLGGAVLVVLSFLKEGEALERWHLRGPIFVLASLVIFAATIRSVGFLVAAPLSMLTAGFGSREVRPLELVIFTVAMTVFCAVVFRVLLNQPLPMLVLPALSIQF</sequence>
<evidence type="ECO:0000313" key="4">
    <source>
        <dbReference type="Proteomes" id="UP001597299"/>
    </source>
</evidence>
<keyword evidence="4" id="KW-1185">Reference proteome</keyword>
<keyword evidence="1" id="KW-0812">Transmembrane</keyword>
<feature type="transmembrane region" description="Helical" evidence="1">
    <location>
        <begin position="59"/>
        <end position="78"/>
    </location>
</feature>
<feature type="transmembrane region" description="Helical" evidence="1">
    <location>
        <begin position="90"/>
        <end position="111"/>
    </location>
</feature>
<gene>
    <name evidence="3" type="ORF">ACFSNC_04185</name>
</gene>